<dbReference type="Gene3D" id="1.10.10.1590">
    <property type="entry name" value="NADH-quinone oxidoreductase subunit E"/>
    <property type="match status" value="1"/>
</dbReference>
<dbReference type="Pfam" id="PF01257">
    <property type="entry name" value="2Fe-2S_thioredx"/>
    <property type="match status" value="1"/>
</dbReference>
<proteinExistence type="inferred from homology"/>
<dbReference type="Gene3D" id="3.40.50.2300">
    <property type="match status" value="1"/>
</dbReference>
<protein>
    <submittedName>
        <fullName evidence="8">HoxE-like protein</fullName>
    </submittedName>
</protein>
<evidence type="ECO:0000256" key="2">
    <source>
        <dbReference type="ARBA" id="ARBA00022714"/>
    </source>
</evidence>
<evidence type="ECO:0000256" key="1">
    <source>
        <dbReference type="ARBA" id="ARBA00010643"/>
    </source>
</evidence>
<comment type="similarity">
    <text evidence="1">Belongs to the complex I 24 kDa subunit family.</text>
</comment>
<keyword evidence="5" id="KW-0411">Iron-sulfur</keyword>
<dbReference type="Pfam" id="PF00072">
    <property type="entry name" value="Response_reg"/>
    <property type="match status" value="1"/>
</dbReference>
<dbReference type="GO" id="GO:0016491">
    <property type="term" value="F:oxidoreductase activity"/>
    <property type="evidence" value="ECO:0007669"/>
    <property type="project" value="InterPro"/>
</dbReference>
<evidence type="ECO:0000256" key="5">
    <source>
        <dbReference type="ARBA" id="ARBA00023014"/>
    </source>
</evidence>
<organism evidence="8">
    <name type="scientific">hydrothermal vent metagenome</name>
    <dbReference type="NCBI Taxonomy" id="652676"/>
    <lineage>
        <taxon>unclassified sequences</taxon>
        <taxon>metagenomes</taxon>
        <taxon>ecological metagenomes</taxon>
    </lineage>
</organism>
<dbReference type="PROSITE" id="PS50110">
    <property type="entry name" value="RESPONSE_REGULATORY"/>
    <property type="match status" value="1"/>
</dbReference>
<dbReference type="InterPro" id="IPR028431">
    <property type="entry name" value="NADP_DH_HndA-like"/>
</dbReference>
<dbReference type="InterPro" id="IPR036249">
    <property type="entry name" value="Thioredoxin-like_sf"/>
</dbReference>
<dbReference type="Gene3D" id="3.40.30.10">
    <property type="entry name" value="Glutaredoxin"/>
    <property type="match status" value="1"/>
</dbReference>
<dbReference type="GO" id="GO:0051537">
    <property type="term" value="F:2 iron, 2 sulfur cluster binding"/>
    <property type="evidence" value="ECO:0007669"/>
    <property type="project" value="UniProtKB-KW"/>
</dbReference>
<evidence type="ECO:0000256" key="4">
    <source>
        <dbReference type="ARBA" id="ARBA00023004"/>
    </source>
</evidence>
<dbReference type="GO" id="GO:0046872">
    <property type="term" value="F:metal ion binding"/>
    <property type="evidence" value="ECO:0007669"/>
    <property type="project" value="UniProtKB-KW"/>
</dbReference>
<comment type="cofactor">
    <cofactor evidence="6">
        <name>[2Fe-2S] cluster</name>
        <dbReference type="ChEBI" id="CHEBI:190135"/>
    </cofactor>
</comment>
<dbReference type="InterPro" id="IPR011006">
    <property type="entry name" value="CheY-like_superfamily"/>
</dbReference>
<dbReference type="GO" id="GO:0000160">
    <property type="term" value="P:phosphorelay signal transduction system"/>
    <property type="evidence" value="ECO:0007669"/>
    <property type="project" value="InterPro"/>
</dbReference>
<dbReference type="InterPro" id="IPR001789">
    <property type="entry name" value="Sig_transdc_resp-reg_receiver"/>
</dbReference>
<dbReference type="AlphaFoldDB" id="A0A3B1D9N2"/>
<dbReference type="PROSITE" id="PS01099">
    <property type="entry name" value="COMPLEX1_24K"/>
    <property type="match status" value="1"/>
</dbReference>
<evidence type="ECO:0000313" key="8">
    <source>
        <dbReference type="EMBL" id="VAX33543.1"/>
    </source>
</evidence>
<reference evidence="8" key="1">
    <citation type="submission" date="2018-06" db="EMBL/GenBank/DDBJ databases">
        <authorList>
            <person name="Zhirakovskaya E."/>
        </authorList>
    </citation>
    <scope>NUCLEOTIDE SEQUENCE</scope>
</reference>
<evidence type="ECO:0000256" key="3">
    <source>
        <dbReference type="ARBA" id="ARBA00022723"/>
    </source>
</evidence>
<dbReference type="SUPFAM" id="SSF52172">
    <property type="entry name" value="CheY-like"/>
    <property type="match status" value="1"/>
</dbReference>
<gene>
    <name evidence="8" type="ORF">MNBD_NITROSPIRAE03-456</name>
</gene>
<keyword evidence="2" id="KW-0001">2Fe-2S</keyword>
<evidence type="ECO:0000256" key="6">
    <source>
        <dbReference type="ARBA" id="ARBA00034078"/>
    </source>
</evidence>
<keyword evidence="3" id="KW-0479">Metal-binding</keyword>
<dbReference type="SUPFAM" id="SSF52833">
    <property type="entry name" value="Thioredoxin-like"/>
    <property type="match status" value="1"/>
</dbReference>
<dbReference type="EMBL" id="UOGI01000184">
    <property type="protein sequence ID" value="VAX33543.1"/>
    <property type="molecule type" value="Genomic_DNA"/>
</dbReference>
<dbReference type="InterPro" id="IPR041921">
    <property type="entry name" value="NuoE_N"/>
</dbReference>
<dbReference type="CDD" id="cd03064">
    <property type="entry name" value="TRX_Fd_NuoE"/>
    <property type="match status" value="1"/>
</dbReference>
<evidence type="ECO:0000259" key="7">
    <source>
        <dbReference type="PROSITE" id="PS50110"/>
    </source>
</evidence>
<sequence>MAGSVLIVDDETVVIKSCERILAPEGYSVQGATRAREAMDMIKNGDFDLVITDLKMPEVDGIELIRWVRKNSPGTGIVVITGYPSQESIKDALELGIIDYLPKPFSPQLLIDVTEKAIATVKATVGKERPEAEEDIEAKLKDIMEVIGKYKTKPGALIPVLQKVQGVLGYLPPAVQRIIAKELNLPVSEVHAVVSFYSFFTMKPKGKHNVRVCLGTACYVKRAAEILEKVKEYLGIDEGGITEDRKFSLETVRCLGACGLAPVVVVDQDIYGSVDPVKVPETIKQYN</sequence>
<dbReference type="SMART" id="SM00448">
    <property type="entry name" value="REC"/>
    <property type="match status" value="1"/>
</dbReference>
<name>A0A3B1D9N2_9ZZZZ</name>
<feature type="domain" description="Response regulatory" evidence="7">
    <location>
        <begin position="4"/>
        <end position="118"/>
    </location>
</feature>
<accession>A0A3B1D9N2</accession>
<dbReference type="InterPro" id="IPR042128">
    <property type="entry name" value="NuoE_dom"/>
</dbReference>
<dbReference type="PANTHER" id="PTHR43342:SF2">
    <property type="entry name" value="POTENTIAL NAD-REDUCING HYDROGENASE SUBUNIT"/>
    <property type="match status" value="1"/>
</dbReference>
<dbReference type="PANTHER" id="PTHR43342">
    <property type="entry name" value="NADH-QUINONE OXIDOREDUCTASE, E SUBUNIT"/>
    <property type="match status" value="1"/>
</dbReference>
<keyword evidence="4" id="KW-0408">Iron</keyword>
<dbReference type="InterPro" id="IPR002023">
    <property type="entry name" value="NuoE-like"/>
</dbReference>